<dbReference type="AlphaFoldDB" id="A0A2M9CCX0"/>
<dbReference type="OrthoDB" id="9804442at2"/>
<dbReference type="PANTHER" id="PTHR47707:SF1">
    <property type="entry name" value="NUDIX HYDROLASE FAMILY PROTEIN"/>
    <property type="match status" value="1"/>
</dbReference>
<evidence type="ECO:0000256" key="11">
    <source>
        <dbReference type="ARBA" id="ARBA00038905"/>
    </source>
</evidence>
<dbReference type="PRINTS" id="PR00502">
    <property type="entry name" value="NUDIXFAMILY"/>
</dbReference>
<dbReference type="CDD" id="cd03425">
    <property type="entry name" value="NUDIX_MutT_NudA_like"/>
    <property type="match status" value="1"/>
</dbReference>
<comment type="caution">
    <text evidence="14">The sequence shown here is derived from an EMBL/GenBank/DDBJ whole genome shotgun (WGS) entry which is preliminary data.</text>
</comment>
<dbReference type="RefSeq" id="WP_100423848.1">
    <property type="nucleotide sequence ID" value="NZ_BOOX01000005.1"/>
</dbReference>
<dbReference type="Gene3D" id="3.90.79.10">
    <property type="entry name" value="Nucleoside Triphosphate Pyrophosphohydrolase"/>
    <property type="match status" value="1"/>
</dbReference>
<evidence type="ECO:0000256" key="6">
    <source>
        <dbReference type="ARBA" id="ARBA00022763"/>
    </source>
</evidence>
<dbReference type="GO" id="GO:0046872">
    <property type="term" value="F:metal ion binding"/>
    <property type="evidence" value="ECO:0007669"/>
    <property type="project" value="UniProtKB-KW"/>
</dbReference>
<evidence type="ECO:0000256" key="1">
    <source>
        <dbReference type="ARBA" id="ARBA00001946"/>
    </source>
</evidence>
<evidence type="ECO:0000256" key="12">
    <source>
        <dbReference type="RuleBase" id="RU003476"/>
    </source>
</evidence>
<dbReference type="PROSITE" id="PS51462">
    <property type="entry name" value="NUDIX"/>
    <property type="match status" value="1"/>
</dbReference>
<evidence type="ECO:0000256" key="4">
    <source>
        <dbReference type="ARBA" id="ARBA00022705"/>
    </source>
</evidence>
<keyword evidence="6" id="KW-0227">DNA damage</keyword>
<proteinExistence type="inferred from homology"/>
<evidence type="ECO:0000259" key="13">
    <source>
        <dbReference type="PROSITE" id="PS51462"/>
    </source>
</evidence>
<protein>
    <recommendedName>
        <fullName evidence="11">8-oxo-dGTP diphosphatase</fullName>
        <ecNumber evidence="11">3.6.1.55</ecNumber>
    </recommendedName>
</protein>
<keyword evidence="7 12" id="KW-0378">Hydrolase</keyword>
<feature type="domain" description="Nudix hydrolase" evidence="13">
    <location>
        <begin position="3"/>
        <end position="137"/>
    </location>
</feature>
<dbReference type="Proteomes" id="UP000231693">
    <property type="component" value="Unassembled WGS sequence"/>
</dbReference>
<name>A0A2M9CCX0_9CELL</name>
<dbReference type="Pfam" id="PF00293">
    <property type="entry name" value="NUDIX"/>
    <property type="match status" value="1"/>
</dbReference>
<dbReference type="PROSITE" id="PS00893">
    <property type="entry name" value="NUDIX_BOX"/>
    <property type="match status" value="1"/>
</dbReference>
<evidence type="ECO:0000313" key="15">
    <source>
        <dbReference type="Proteomes" id="UP000231693"/>
    </source>
</evidence>
<keyword evidence="15" id="KW-1185">Reference proteome</keyword>
<organism evidence="14 15">
    <name type="scientific">Sediminihabitans luteus</name>
    <dbReference type="NCBI Taxonomy" id="1138585"/>
    <lineage>
        <taxon>Bacteria</taxon>
        <taxon>Bacillati</taxon>
        <taxon>Actinomycetota</taxon>
        <taxon>Actinomycetes</taxon>
        <taxon>Micrococcales</taxon>
        <taxon>Cellulomonadaceae</taxon>
        <taxon>Sediminihabitans</taxon>
    </lineage>
</organism>
<evidence type="ECO:0000256" key="2">
    <source>
        <dbReference type="ARBA" id="ARBA00005582"/>
    </source>
</evidence>
<evidence type="ECO:0000313" key="14">
    <source>
        <dbReference type="EMBL" id="PJJ69237.1"/>
    </source>
</evidence>
<sequence>MSPRRLVVAAAIVDDLHTPTTLLAARRTAPPALAGRWEFPGGKVEPDEDPVDALHRELREELDVAVELGAEIPAPDGGAWPITDRHDMRLWLARITRGTPVTLDAHDAVRWLPVGRWFDVPWLDADVPIVEALTAHLSTAHLSVPSPARRTPRSQP</sequence>
<dbReference type="GO" id="GO:0044715">
    <property type="term" value="F:8-oxo-dGDP phosphatase activity"/>
    <property type="evidence" value="ECO:0007669"/>
    <property type="project" value="TreeGrafter"/>
</dbReference>
<evidence type="ECO:0000256" key="9">
    <source>
        <dbReference type="ARBA" id="ARBA00023204"/>
    </source>
</evidence>
<keyword evidence="5" id="KW-0479">Metal-binding</keyword>
<keyword evidence="3" id="KW-0515">Mutator protein</keyword>
<keyword evidence="9" id="KW-0234">DNA repair</keyword>
<comment type="similarity">
    <text evidence="2 12">Belongs to the Nudix hydrolase family.</text>
</comment>
<reference evidence="14 15" key="1">
    <citation type="submission" date="2017-11" db="EMBL/GenBank/DDBJ databases">
        <title>Genomic Encyclopedia of Archaeal and Bacterial Type Strains, Phase II (KMG-II): From Individual Species to Whole Genera.</title>
        <authorList>
            <person name="Goeker M."/>
        </authorList>
    </citation>
    <scope>NUCLEOTIDE SEQUENCE [LARGE SCALE GENOMIC DNA]</scope>
    <source>
        <strain evidence="14 15">DSM 25478</strain>
    </source>
</reference>
<evidence type="ECO:0000256" key="3">
    <source>
        <dbReference type="ARBA" id="ARBA00022457"/>
    </source>
</evidence>
<dbReference type="InterPro" id="IPR047127">
    <property type="entry name" value="MutT-like"/>
</dbReference>
<comment type="catalytic activity">
    <reaction evidence="10">
        <text>8-oxo-dGTP + H2O = 8-oxo-dGMP + diphosphate + H(+)</text>
        <dbReference type="Rhea" id="RHEA:31575"/>
        <dbReference type="ChEBI" id="CHEBI:15377"/>
        <dbReference type="ChEBI" id="CHEBI:15378"/>
        <dbReference type="ChEBI" id="CHEBI:33019"/>
        <dbReference type="ChEBI" id="CHEBI:63224"/>
        <dbReference type="ChEBI" id="CHEBI:77896"/>
        <dbReference type="EC" id="3.6.1.55"/>
    </reaction>
</comment>
<dbReference type="EMBL" id="PGFE01000005">
    <property type="protein sequence ID" value="PJJ69237.1"/>
    <property type="molecule type" value="Genomic_DNA"/>
</dbReference>
<evidence type="ECO:0000256" key="5">
    <source>
        <dbReference type="ARBA" id="ARBA00022723"/>
    </source>
</evidence>
<dbReference type="InterPro" id="IPR020476">
    <property type="entry name" value="Nudix_hydrolase"/>
</dbReference>
<dbReference type="GO" id="GO:0008413">
    <property type="term" value="F:8-oxo-7,8-dihydroguanosine triphosphate pyrophosphatase activity"/>
    <property type="evidence" value="ECO:0007669"/>
    <property type="project" value="TreeGrafter"/>
</dbReference>
<dbReference type="SUPFAM" id="SSF55811">
    <property type="entry name" value="Nudix"/>
    <property type="match status" value="1"/>
</dbReference>
<gene>
    <name evidence="14" type="ORF">CLV28_2700</name>
</gene>
<dbReference type="InterPro" id="IPR015797">
    <property type="entry name" value="NUDIX_hydrolase-like_dom_sf"/>
</dbReference>
<evidence type="ECO:0000256" key="7">
    <source>
        <dbReference type="ARBA" id="ARBA00022801"/>
    </source>
</evidence>
<evidence type="ECO:0000256" key="8">
    <source>
        <dbReference type="ARBA" id="ARBA00022842"/>
    </source>
</evidence>
<keyword evidence="4" id="KW-0235">DNA replication</keyword>
<evidence type="ECO:0000256" key="10">
    <source>
        <dbReference type="ARBA" id="ARBA00035861"/>
    </source>
</evidence>
<dbReference type="PANTHER" id="PTHR47707">
    <property type="entry name" value="8-OXO-DGTP DIPHOSPHATASE"/>
    <property type="match status" value="1"/>
</dbReference>
<dbReference type="GO" id="GO:0006281">
    <property type="term" value="P:DNA repair"/>
    <property type="evidence" value="ECO:0007669"/>
    <property type="project" value="UniProtKB-KW"/>
</dbReference>
<comment type="cofactor">
    <cofactor evidence="1">
        <name>Mg(2+)</name>
        <dbReference type="ChEBI" id="CHEBI:18420"/>
    </cofactor>
</comment>
<accession>A0A2M9CCX0</accession>
<dbReference type="InterPro" id="IPR020084">
    <property type="entry name" value="NUDIX_hydrolase_CS"/>
</dbReference>
<dbReference type="InterPro" id="IPR000086">
    <property type="entry name" value="NUDIX_hydrolase_dom"/>
</dbReference>
<dbReference type="GO" id="GO:0044716">
    <property type="term" value="F:8-oxo-GDP phosphatase activity"/>
    <property type="evidence" value="ECO:0007669"/>
    <property type="project" value="TreeGrafter"/>
</dbReference>
<dbReference type="GO" id="GO:0006260">
    <property type="term" value="P:DNA replication"/>
    <property type="evidence" value="ECO:0007669"/>
    <property type="project" value="UniProtKB-KW"/>
</dbReference>
<keyword evidence="8" id="KW-0460">Magnesium</keyword>
<dbReference type="GO" id="GO:0035539">
    <property type="term" value="F:8-oxo-7,8-dihydrodeoxyguanosine triphosphate pyrophosphatase activity"/>
    <property type="evidence" value="ECO:0007669"/>
    <property type="project" value="UniProtKB-EC"/>
</dbReference>
<dbReference type="EC" id="3.6.1.55" evidence="11"/>